<accession>A0A3E1RDS0</accession>
<sequence length="543" mass="57188">MGQSNARAASGPDKAAALQAVAPVMHCEALQAQDLSDIGGAGSRVLTASVNTENGKSQCAVEGLLAPAIHFKLKLPMVGWTQRYLQVGCGGLCGSISMDAGAANGCAALESGEFAMASTDMGHQGMGGEFGRDTQSRADFAYRGVHLTALASKKLIQAFYGQRQAYAYFSGCSDGGREALMEAQRYPQDFNGIIAGAAAMNFQVQNGLYHAWQSTANTSADGKPVLTADRLPLLHRAVLAQCDALDGQRDGLIEDPRACHFDPKTLQCPLPGASPQSDCLSSAEVETIRKLYDGPRDPATGKRLTAGGPQPGSELSWAGVFVAPQGSTELFSTSIAMDALKNLVFEETPPASFTLQDLVFNQATFDKLRARHPLLDATNPDLSAFKAAGGKLILWHGWSDPHISPLNTIAYHEAVQTTLGAAQAAEFERLYLLPGVYHCQGGEGPSAIDLLSPMMDWVEQGAAPGKVQALPPAPRTAPSGFGMPKLPPGVAMPVLAPPASDLTATPVKARWISPYAGSASAVPVDASGWMGSDFFLPYTPRMR</sequence>
<evidence type="ECO:0000256" key="3">
    <source>
        <dbReference type="ARBA" id="ARBA00022723"/>
    </source>
</evidence>
<protein>
    <submittedName>
        <fullName evidence="8">Tannase/feruloyl esterase family alpha/beta hydrolase</fullName>
    </submittedName>
</protein>
<evidence type="ECO:0000256" key="6">
    <source>
        <dbReference type="ARBA" id="ARBA00022837"/>
    </source>
</evidence>
<dbReference type="Pfam" id="PF07519">
    <property type="entry name" value="Tannase"/>
    <property type="match status" value="1"/>
</dbReference>
<proteinExistence type="inferred from homology"/>
<keyword evidence="9" id="KW-1185">Reference proteome</keyword>
<dbReference type="PANTHER" id="PTHR33938:SF15">
    <property type="entry name" value="FERULOYL ESTERASE B-RELATED"/>
    <property type="match status" value="1"/>
</dbReference>
<reference evidence="8 9" key="1">
    <citation type="submission" date="2018-05" db="EMBL/GenBank/DDBJ databases">
        <title>Rhodoferax soyangensis sp.nov., isolated from an oligotrophic freshwater lake.</title>
        <authorList>
            <person name="Park M."/>
        </authorList>
    </citation>
    <scope>NUCLEOTIDE SEQUENCE [LARGE SCALE GENOMIC DNA]</scope>
    <source>
        <strain evidence="8 9">IMCC26218</strain>
    </source>
</reference>
<dbReference type="InterPro" id="IPR029058">
    <property type="entry name" value="AB_hydrolase_fold"/>
</dbReference>
<evidence type="ECO:0000256" key="4">
    <source>
        <dbReference type="ARBA" id="ARBA00022729"/>
    </source>
</evidence>
<evidence type="ECO:0000313" key="8">
    <source>
        <dbReference type="EMBL" id="RFO97433.1"/>
    </source>
</evidence>
<gene>
    <name evidence="8" type="ORF">DIC66_08905</name>
</gene>
<dbReference type="Proteomes" id="UP000260665">
    <property type="component" value="Unassembled WGS sequence"/>
</dbReference>
<comment type="caution">
    <text evidence="8">The sequence shown here is derived from an EMBL/GenBank/DDBJ whole genome shotgun (WGS) entry which is preliminary data.</text>
</comment>
<dbReference type="AlphaFoldDB" id="A0A3E1RDS0"/>
<evidence type="ECO:0000256" key="7">
    <source>
        <dbReference type="ARBA" id="ARBA00023157"/>
    </source>
</evidence>
<dbReference type="GO" id="GO:0046872">
    <property type="term" value="F:metal ion binding"/>
    <property type="evidence" value="ECO:0007669"/>
    <property type="project" value="UniProtKB-KW"/>
</dbReference>
<evidence type="ECO:0000256" key="5">
    <source>
        <dbReference type="ARBA" id="ARBA00022801"/>
    </source>
</evidence>
<organism evidence="8 9">
    <name type="scientific">Rhodoferax lacus</name>
    <dbReference type="NCBI Taxonomy" id="2184758"/>
    <lineage>
        <taxon>Bacteria</taxon>
        <taxon>Pseudomonadati</taxon>
        <taxon>Pseudomonadota</taxon>
        <taxon>Betaproteobacteria</taxon>
        <taxon>Burkholderiales</taxon>
        <taxon>Comamonadaceae</taxon>
        <taxon>Rhodoferax</taxon>
    </lineage>
</organism>
<evidence type="ECO:0000313" key="9">
    <source>
        <dbReference type="Proteomes" id="UP000260665"/>
    </source>
</evidence>
<evidence type="ECO:0000256" key="1">
    <source>
        <dbReference type="ARBA" id="ARBA00006249"/>
    </source>
</evidence>
<keyword evidence="7" id="KW-1015">Disulfide bond</keyword>
<keyword evidence="4" id="KW-0732">Signal</keyword>
<dbReference type="SUPFAM" id="SSF53474">
    <property type="entry name" value="alpha/beta-Hydrolases"/>
    <property type="match status" value="1"/>
</dbReference>
<keyword evidence="2" id="KW-0719">Serine esterase</keyword>
<dbReference type="PANTHER" id="PTHR33938">
    <property type="entry name" value="FERULOYL ESTERASE B-RELATED"/>
    <property type="match status" value="1"/>
</dbReference>
<dbReference type="GO" id="GO:0052689">
    <property type="term" value="F:carboxylic ester hydrolase activity"/>
    <property type="evidence" value="ECO:0007669"/>
    <property type="project" value="UniProtKB-KW"/>
</dbReference>
<evidence type="ECO:0000256" key="2">
    <source>
        <dbReference type="ARBA" id="ARBA00022487"/>
    </source>
</evidence>
<comment type="similarity">
    <text evidence="1">Belongs to the tannase family.</text>
</comment>
<dbReference type="InterPro" id="IPR011118">
    <property type="entry name" value="Tannase/feruloyl_esterase"/>
</dbReference>
<keyword evidence="5 8" id="KW-0378">Hydrolase</keyword>
<dbReference type="OrthoDB" id="7062032at2"/>
<keyword evidence="3" id="KW-0479">Metal-binding</keyword>
<name>A0A3E1RDS0_9BURK</name>
<dbReference type="EMBL" id="QFZK01000004">
    <property type="protein sequence ID" value="RFO97433.1"/>
    <property type="molecule type" value="Genomic_DNA"/>
</dbReference>
<keyword evidence="6" id="KW-0106">Calcium</keyword>